<feature type="non-terminal residue" evidence="1">
    <location>
        <position position="1"/>
    </location>
</feature>
<protein>
    <submittedName>
        <fullName evidence="1">Uncharacterized protein</fullName>
    </submittedName>
</protein>
<evidence type="ECO:0000313" key="1">
    <source>
        <dbReference type="EMBL" id="GBN78880.1"/>
    </source>
</evidence>
<organism evidence="1 2">
    <name type="scientific">Araneus ventricosus</name>
    <name type="common">Orbweaver spider</name>
    <name type="synonym">Epeira ventricosa</name>
    <dbReference type="NCBI Taxonomy" id="182803"/>
    <lineage>
        <taxon>Eukaryota</taxon>
        <taxon>Metazoa</taxon>
        <taxon>Ecdysozoa</taxon>
        <taxon>Arthropoda</taxon>
        <taxon>Chelicerata</taxon>
        <taxon>Arachnida</taxon>
        <taxon>Araneae</taxon>
        <taxon>Araneomorphae</taxon>
        <taxon>Entelegynae</taxon>
        <taxon>Araneoidea</taxon>
        <taxon>Araneidae</taxon>
        <taxon>Araneus</taxon>
    </lineage>
</organism>
<reference evidence="1 2" key="1">
    <citation type="journal article" date="2019" name="Sci. Rep.">
        <title>Orb-weaving spider Araneus ventricosus genome elucidates the spidroin gene catalogue.</title>
        <authorList>
            <person name="Kono N."/>
            <person name="Nakamura H."/>
            <person name="Ohtoshi R."/>
            <person name="Moran D.A.P."/>
            <person name="Shinohara A."/>
            <person name="Yoshida Y."/>
            <person name="Fujiwara M."/>
            <person name="Mori M."/>
            <person name="Tomita M."/>
            <person name="Arakawa K."/>
        </authorList>
    </citation>
    <scope>NUCLEOTIDE SEQUENCE [LARGE SCALE GENOMIC DNA]</scope>
</reference>
<dbReference type="EMBL" id="BGPR01147260">
    <property type="protein sequence ID" value="GBN78880.1"/>
    <property type="molecule type" value="Genomic_DNA"/>
</dbReference>
<name>A0A4Y2RV82_ARAVE</name>
<comment type="caution">
    <text evidence="1">The sequence shown here is derived from an EMBL/GenBank/DDBJ whole genome shotgun (WGS) entry which is preliminary data.</text>
</comment>
<proteinExistence type="predicted"/>
<evidence type="ECO:0000313" key="2">
    <source>
        <dbReference type="Proteomes" id="UP000499080"/>
    </source>
</evidence>
<accession>A0A4Y2RV82</accession>
<dbReference type="AlphaFoldDB" id="A0A4Y2RV82"/>
<keyword evidence="2" id="KW-1185">Reference proteome</keyword>
<dbReference type="Proteomes" id="UP000499080">
    <property type="component" value="Unassembled WGS sequence"/>
</dbReference>
<sequence>HFGDYGDKTKLLENTKCLTLSLLGAEVSRTIERLIYDIASCWKKYKKQALKPGVGQLHFGQQYKLVS</sequence>
<gene>
    <name evidence="1" type="ORF">AVEN_112513_1</name>
</gene>